<evidence type="ECO:0000256" key="1">
    <source>
        <dbReference type="SAM" id="MobiDB-lite"/>
    </source>
</evidence>
<dbReference type="SUPFAM" id="SSF52113">
    <property type="entry name" value="BRCT domain"/>
    <property type="match status" value="1"/>
</dbReference>
<dbReference type="EMBL" id="CP086717">
    <property type="protein sequence ID" value="WOO82700.1"/>
    <property type="molecule type" value="Genomic_DNA"/>
</dbReference>
<dbReference type="Gene3D" id="3.40.50.10190">
    <property type="entry name" value="BRCT domain"/>
    <property type="match status" value="1"/>
</dbReference>
<keyword evidence="4" id="KW-1185">Reference proteome</keyword>
<sequence length="172" mass="19630">MPASSRILHGMGFYVSVDLVEPERALQIVREIRDMTGRTFKDPLDRRVTHIIVDIPHDDAWDQRESVSLPDIHYGPDANGRWDMFNLMGRFARPDSGVIVLPLQWLRACQEQQRFVGSGVNEPEYGGFRILIWIDPTADPNDWEDVDEYDPVPASSDSDSMSSDNSMSWAYS</sequence>
<name>A0AAF0Y9T3_9TREE</name>
<dbReference type="InterPro" id="IPR001357">
    <property type="entry name" value="BRCT_dom"/>
</dbReference>
<feature type="region of interest" description="Disordered" evidence="1">
    <location>
        <begin position="142"/>
        <end position="172"/>
    </location>
</feature>
<evidence type="ECO:0000313" key="3">
    <source>
        <dbReference type="EMBL" id="WOO82700.1"/>
    </source>
</evidence>
<protein>
    <recommendedName>
        <fullName evidence="2">BRCT domain-containing protein</fullName>
    </recommendedName>
</protein>
<evidence type="ECO:0000259" key="2">
    <source>
        <dbReference type="PROSITE" id="PS50172"/>
    </source>
</evidence>
<reference evidence="3" key="1">
    <citation type="submission" date="2023-10" db="EMBL/GenBank/DDBJ databases">
        <authorList>
            <person name="Noh H."/>
        </authorList>
    </citation>
    <scope>NUCLEOTIDE SEQUENCE</scope>
    <source>
        <strain evidence="3">DUCC4014</strain>
    </source>
</reference>
<evidence type="ECO:0000313" key="4">
    <source>
        <dbReference type="Proteomes" id="UP000827549"/>
    </source>
</evidence>
<dbReference type="Proteomes" id="UP000827549">
    <property type="component" value="Chromosome 4"/>
</dbReference>
<dbReference type="RefSeq" id="XP_062628732.1">
    <property type="nucleotide sequence ID" value="XM_062772748.1"/>
</dbReference>
<dbReference type="AlphaFoldDB" id="A0AAF0Y9T3"/>
<gene>
    <name evidence="3" type="ORF">LOC62_04G006184</name>
</gene>
<accession>A0AAF0Y9T3</accession>
<dbReference type="PROSITE" id="PS50172">
    <property type="entry name" value="BRCT"/>
    <property type="match status" value="1"/>
</dbReference>
<feature type="compositionally biased region" description="Low complexity" evidence="1">
    <location>
        <begin position="155"/>
        <end position="172"/>
    </location>
</feature>
<dbReference type="GeneID" id="87809410"/>
<dbReference type="InterPro" id="IPR036420">
    <property type="entry name" value="BRCT_dom_sf"/>
</dbReference>
<feature type="domain" description="BRCT" evidence="2">
    <location>
        <begin position="3"/>
        <end position="116"/>
    </location>
</feature>
<proteinExistence type="predicted"/>
<organism evidence="3 4">
    <name type="scientific">Vanrija pseudolonga</name>
    <dbReference type="NCBI Taxonomy" id="143232"/>
    <lineage>
        <taxon>Eukaryota</taxon>
        <taxon>Fungi</taxon>
        <taxon>Dikarya</taxon>
        <taxon>Basidiomycota</taxon>
        <taxon>Agaricomycotina</taxon>
        <taxon>Tremellomycetes</taxon>
        <taxon>Trichosporonales</taxon>
        <taxon>Trichosporonaceae</taxon>
        <taxon>Vanrija</taxon>
    </lineage>
</organism>